<dbReference type="InterPro" id="IPR036390">
    <property type="entry name" value="WH_DNA-bd_sf"/>
</dbReference>
<dbReference type="GO" id="GO:0030170">
    <property type="term" value="F:pyridoxal phosphate binding"/>
    <property type="evidence" value="ECO:0007669"/>
    <property type="project" value="InterPro"/>
</dbReference>
<dbReference type="Proteomes" id="UP000009044">
    <property type="component" value="Chromosome"/>
</dbReference>
<evidence type="ECO:0000313" key="9">
    <source>
        <dbReference type="Proteomes" id="UP000009044"/>
    </source>
</evidence>
<dbReference type="SUPFAM" id="SSF53383">
    <property type="entry name" value="PLP-dependent transferases"/>
    <property type="match status" value="1"/>
</dbReference>
<gene>
    <name evidence="8" type="ordered locus">GLX_27980</name>
</gene>
<reference evidence="9" key="1">
    <citation type="journal article" date="2011" name="J. Bacteriol.">
        <title>Complete genome sequence of NBRC 3288, a unique cellulose-nonproducing strain of Gluconacetobacter xylinus isolated from vinegar.</title>
        <authorList>
            <person name="Ogino H."/>
            <person name="Azuma Y."/>
            <person name="Hosoyama A."/>
            <person name="Nakazawa H."/>
            <person name="Matsutani M."/>
            <person name="Hasegawa A."/>
            <person name="Otsuyama K."/>
            <person name="Matsushita K."/>
            <person name="Fujita N."/>
            <person name="Shirai M."/>
        </authorList>
    </citation>
    <scope>NUCLEOTIDE SEQUENCE [LARGE SCALE GENOMIC DNA]</scope>
    <source>
        <strain evidence="9">NBRC 3288 / BCRC 11682 / LMG 1693</strain>
    </source>
</reference>
<dbReference type="InterPro" id="IPR015424">
    <property type="entry name" value="PyrdxlP-dep_Trfase"/>
</dbReference>
<dbReference type="InterPro" id="IPR036388">
    <property type="entry name" value="WH-like_DNA-bd_sf"/>
</dbReference>
<evidence type="ECO:0000256" key="2">
    <source>
        <dbReference type="ARBA" id="ARBA00022898"/>
    </source>
</evidence>
<dbReference type="CDD" id="cd00609">
    <property type="entry name" value="AAT_like"/>
    <property type="match status" value="1"/>
</dbReference>
<evidence type="ECO:0000313" key="8">
    <source>
        <dbReference type="EMBL" id="BAK85210.1"/>
    </source>
</evidence>
<dbReference type="PATRIC" id="fig|634177.7.peg.3113"/>
<dbReference type="KEGG" id="gxy:GLX_27980"/>
<feature type="domain" description="HTH gntR-type" evidence="7">
    <location>
        <begin position="104"/>
        <end position="172"/>
    </location>
</feature>
<evidence type="ECO:0000256" key="4">
    <source>
        <dbReference type="ARBA" id="ARBA00023125"/>
    </source>
</evidence>
<comment type="similarity">
    <text evidence="1">In the C-terminal section; belongs to the class-I pyridoxal-phosphate-dependent aminotransferase family.</text>
</comment>
<dbReference type="PANTHER" id="PTHR46577:SF1">
    <property type="entry name" value="HTH-TYPE TRANSCRIPTIONAL REGULATORY PROTEIN GABR"/>
    <property type="match status" value="1"/>
</dbReference>
<keyword evidence="2" id="KW-0663">Pyridoxal phosphate</keyword>
<protein>
    <submittedName>
        <fullName evidence="8">Transcriptional regulator</fullName>
    </submittedName>
</protein>
<name>G2I3P3_KOMMN</name>
<dbReference type="eggNOG" id="COG1167">
    <property type="taxonomic scope" value="Bacteria"/>
</dbReference>
<keyword evidence="4" id="KW-0238">DNA-binding</keyword>
<organism evidence="8 9">
    <name type="scientific">Komagataeibacter medellinensis (strain NBRC 3288 / BCRC 11682 / LMG 1693 / Kondo 51)</name>
    <name type="common">Gluconacetobacter medellinensis</name>
    <dbReference type="NCBI Taxonomy" id="634177"/>
    <lineage>
        <taxon>Bacteria</taxon>
        <taxon>Pseudomonadati</taxon>
        <taxon>Pseudomonadota</taxon>
        <taxon>Alphaproteobacteria</taxon>
        <taxon>Acetobacterales</taxon>
        <taxon>Acetobacteraceae</taxon>
        <taxon>Komagataeibacter</taxon>
    </lineage>
</organism>
<dbReference type="GO" id="GO:0003677">
    <property type="term" value="F:DNA binding"/>
    <property type="evidence" value="ECO:0007669"/>
    <property type="project" value="UniProtKB-KW"/>
</dbReference>
<dbReference type="Pfam" id="PF00392">
    <property type="entry name" value="GntR"/>
    <property type="match status" value="1"/>
</dbReference>
<dbReference type="Pfam" id="PF00155">
    <property type="entry name" value="Aminotran_1_2"/>
    <property type="match status" value="1"/>
</dbReference>
<dbReference type="HOGENOM" id="CLU_017584_0_0_5"/>
<keyword evidence="3" id="KW-0805">Transcription regulation</keyword>
<dbReference type="RefSeq" id="WP_014106698.1">
    <property type="nucleotide sequence ID" value="NC_016027.1"/>
</dbReference>
<feature type="region of interest" description="Disordered" evidence="6">
    <location>
        <begin position="1"/>
        <end position="21"/>
    </location>
</feature>
<evidence type="ECO:0000256" key="3">
    <source>
        <dbReference type="ARBA" id="ARBA00023015"/>
    </source>
</evidence>
<evidence type="ECO:0000256" key="6">
    <source>
        <dbReference type="SAM" id="MobiDB-lite"/>
    </source>
</evidence>
<evidence type="ECO:0000259" key="7">
    <source>
        <dbReference type="PROSITE" id="PS50949"/>
    </source>
</evidence>
<dbReference type="PANTHER" id="PTHR46577">
    <property type="entry name" value="HTH-TYPE TRANSCRIPTIONAL REGULATORY PROTEIN GABR"/>
    <property type="match status" value="1"/>
</dbReference>
<proteinExistence type="inferred from homology"/>
<dbReference type="AlphaFoldDB" id="G2I3P3"/>
<dbReference type="InterPro" id="IPR051446">
    <property type="entry name" value="HTH_trans_reg/aminotransferase"/>
</dbReference>
<sequence length="541" mass="59171">MCDNYRFPVGNTHGGNAPHRPPLHGQQGHLRIPIARTSHLLPAHPHTHGQVTFVSGTRACSNPPASSTLRPELLWLACSYNNRTGFRTMRLRSPWKPHLPAGDTPVAERLADALAGDILDARLNAGDRLPAHRDLAWQLEMGVGSVTRAYSILERRGLVRSIRGRGTFVAFHAGGTGCVIDLSANMPPPMFGDRALTRTLSRLARTVDPALFNVYPPIAGHIEHRRIMSHWLAELGVDIAPDRLLLASGAQQALGVALAASRQVASTVLTEELTYPGMLSLLSQAKLRPQGLEMDACGLLPTALEHALSQHPRGQCVLYVTPTMHNPTTATMDLARRHDVIRLCRAHDALIIEDDVYHCVADDTLPALVTLAPERTFHVSSLSKTLSPGLRIGTLAPPSPFMAAAREALFNSSLMIAPLSYAMMAQWMLDGTAASVRRALRTEARRRRELVMHQLGPHVVPPRYDAFHAWMPMPPRQARALEESAAHHDVKVTPLTPFMTSQRLTGHAGIRLCLGPAALPDLTEALRRLRALCTEQDKSVA</sequence>
<accession>G2I3P3</accession>
<dbReference type="SUPFAM" id="SSF46785">
    <property type="entry name" value="Winged helix' DNA-binding domain"/>
    <property type="match status" value="1"/>
</dbReference>
<evidence type="ECO:0000256" key="5">
    <source>
        <dbReference type="ARBA" id="ARBA00023163"/>
    </source>
</evidence>
<dbReference type="InterPro" id="IPR015421">
    <property type="entry name" value="PyrdxlP-dep_Trfase_major"/>
</dbReference>
<dbReference type="EMBL" id="AP012159">
    <property type="protein sequence ID" value="BAK85210.1"/>
    <property type="molecule type" value="Genomic_DNA"/>
</dbReference>
<dbReference type="CDD" id="cd07377">
    <property type="entry name" value="WHTH_GntR"/>
    <property type="match status" value="1"/>
</dbReference>
<dbReference type="Gene3D" id="1.10.10.10">
    <property type="entry name" value="Winged helix-like DNA-binding domain superfamily/Winged helix DNA-binding domain"/>
    <property type="match status" value="1"/>
</dbReference>
<dbReference type="InterPro" id="IPR004839">
    <property type="entry name" value="Aminotransferase_I/II_large"/>
</dbReference>
<dbReference type="InterPro" id="IPR000524">
    <property type="entry name" value="Tscrpt_reg_HTH_GntR"/>
</dbReference>
<dbReference type="GO" id="GO:0003700">
    <property type="term" value="F:DNA-binding transcription factor activity"/>
    <property type="evidence" value="ECO:0007669"/>
    <property type="project" value="InterPro"/>
</dbReference>
<evidence type="ECO:0000256" key="1">
    <source>
        <dbReference type="ARBA" id="ARBA00005384"/>
    </source>
</evidence>
<dbReference type="PROSITE" id="PS50949">
    <property type="entry name" value="HTH_GNTR"/>
    <property type="match status" value="1"/>
</dbReference>
<keyword evidence="5" id="KW-0804">Transcription</keyword>
<dbReference type="Gene3D" id="3.40.640.10">
    <property type="entry name" value="Type I PLP-dependent aspartate aminotransferase-like (Major domain)"/>
    <property type="match status" value="1"/>
</dbReference>
<dbReference type="STRING" id="634177.GLX_27980"/>
<dbReference type="SMART" id="SM00345">
    <property type="entry name" value="HTH_GNTR"/>
    <property type="match status" value="1"/>
</dbReference>